<feature type="DNA-binding region" description="H-T-H motif" evidence="2">
    <location>
        <begin position="68"/>
        <end position="87"/>
    </location>
</feature>
<keyword evidence="5" id="KW-1185">Reference proteome</keyword>
<evidence type="ECO:0000259" key="3">
    <source>
        <dbReference type="PROSITE" id="PS50977"/>
    </source>
</evidence>
<dbReference type="PROSITE" id="PS50977">
    <property type="entry name" value="HTH_TETR_2"/>
    <property type="match status" value="1"/>
</dbReference>
<dbReference type="InterPro" id="IPR001647">
    <property type="entry name" value="HTH_TetR"/>
</dbReference>
<evidence type="ECO:0000256" key="1">
    <source>
        <dbReference type="ARBA" id="ARBA00023125"/>
    </source>
</evidence>
<dbReference type="PANTHER" id="PTHR30055:SF226">
    <property type="entry name" value="HTH-TYPE TRANSCRIPTIONAL REGULATOR PKSA"/>
    <property type="match status" value="1"/>
</dbReference>
<feature type="domain" description="HTH tetR-type" evidence="3">
    <location>
        <begin position="45"/>
        <end position="105"/>
    </location>
</feature>
<organism evidence="4 5">
    <name type="scientific">Pseudonocardia abyssalis</name>
    <dbReference type="NCBI Taxonomy" id="2792008"/>
    <lineage>
        <taxon>Bacteria</taxon>
        <taxon>Bacillati</taxon>
        <taxon>Actinomycetota</taxon>
        <taxon>Actinomycetes</taxon>
        <taxon>Pseudonocardiales</taxon>
        <taxon>Pseudonocardiaceae</taxon>
        <taxon>Pseudonocardia</taxon>
    </lineage>
</organism>
<keyword evidence="1 2" id="KW-0238">DNA-binding</keyword>
<evidence type="ECO:0000313" key="5">
    <source>
        <dbReference type="Proteomes" id="UP000694287"/>
    </source>
</evidence>
<gene>
    <name evidence="4" type="ORF">I4I81_16530</name>
</gene>
<proteinExistence type="predicted"/>
<protein>
    <submittedName>
        <fullName evidence="4">TetR/AcrR family transcriptional regulator</fullName>
    </submittedName>
</protein>
<dbReference type="EMBL" id="JADQDK010000001">
    <property type="protein sequence ID" value="MBW0135852.1"/>
    <property type="molecule type" value="Genomic_DNA"/>
</dbReference>
<dbReference type="Proteomes" id="UP000694287">
    <property type="component" value="Unassembled WGS sequence"/>
</dbReference>
<name>A0ABS6UUE5_9PSEU</name>
<sequence length="229" mass="24556">MPPPHGSIVALLPFGAGGGTSKLDCLFLARHAGTVSTTRQRERSDATRARLMEATVECLVERGWSGTTTTVVAQRAGVSRGAQLHHYPTREELVLAAVAHLGAARFAEARERAAGLGPGRTAAVLDMLATLHTGPLFRAMLELWVAARTDDALRAAVVPLEAEVGRETHRLTVELLGADESRPGVRAAVQQTLDLVRGLGISALLSDDGARRRHLLDDWARQLDTRLEA</sequence>
<comment type="caution">
    <text evidence="4">The sequence shown here is derived from an EMBL/GenBank/DDBJ whole genome shotgun (WGS) entry which is preliminary data.</text>
</comment>
<evidence type="ECO:0000256" key="2">
    <source>
        <dbReference type="PROSITE-ProRule" id="PRU00335"/>
    </source>
</evidence>
<dbReference type="PANTHER" id="PTHR30055">
    <property type="entry name" value="HTH-TYPE TRANSCRIPTIONAL REGULATOR RUTR"/>
    <property type="match status" value="1"/>
</dbReference>
<accession>A0ABS6UUE5</accession>
<dbReference type="InterPro" id="IPR050109">
    <property type="entry name" value="HTH-type_TetR-like_transc_reg"/>
</dbReference>
<reference evidence="4 5" key="1">
    <citation type="submission" date="2020-11" db="EMBL/GenBank/DDBJ databases">
        <title>Pseudonocardia abyssalis sp. nov. and Pseudonocardia oceani sp. nov., description and phylogenomic analysis of two novel actinomycetes isolated from the deep Southern Ocean.</title>
        <authorList>
            <person name="Parra J."/>
        </authorList>
    </citation>
    <scope>NUCLEOTIDE SEQUENCE [LARGE SCALE GENOMIC DNA]</scope>
    <source>
        <strain evidence="4 5">KRD-168</strain>
    </source>
</reference>
<dbReference type="Pfam" id="PF00440">
    <property type="entry name" value="TetR_N"/>
    <property type="match status" value="1"/>
</dbReference>
<evidence type="ECO:0000313" key="4">
    <source>
        <dbReference type="EMBL" id="MBW0135852.1"/>
    </source>
</evidence>